<dbReference type="EMBL" id="AP008213">
    <property type="protein sequence ID" value="BAF22397.1"/>
    <property type="molecule type" value="Genomic_DNA"/>
</dbReference>
<keyword evidence="1" id="KW-0732">Signal</keyword>
<proteinExistence type="predicted"/>
<protein>
    <submittedName>
        <fullName evidence="2">Os07g0650300 protein</fullName>
    </submittedName>
</protein>
<dbReference type="Gramene" id="Os07t0650300-01">
    <property type="protein sequence ID" value="Os07t0650300-01"/>
    <property type="gene ID" value="Os07g0650300"/>
</dbReference>
<reference evidence="3" key="2">
    <citation type="journal article" date="2008" name="Nucleic Acids Res.">
        <title>The rice annotation project database (RAP-DB): 2008 update.</title>
        <authorList>
            <consortium name="The rice annotation project (RAP)"/>
        </authorList>
    </citation>
    <scope>GENOME REANNOTATION</scope>
    <source>
        <strain evidence="3">cv. Nipponbare</strain>
    </source>
</reference>
<sequence length="155" mass="17319">MIAWIEPISCLVFSLMARFLRISAASFLCSCQPSMSSSNTSSRFLNRNGWPDIFCRSIIPISPPVFESLPSNFSDEPFSIFGCVPSVYPIIFGMRSLALPISTQLLGSQFASLARIDIPSKGRRSCSMNVSSFGIDQHFEINSQHPRIQEFSWLL</sequence>
<feature type="chain" id="PRO_5024322762" evidence="1">
    <location>
        <begin position="26"/>
        <end position="155"/>
    </location>
</feature>
<organism evidence="2 3">
    <name type="scientific">Oryza sativa subsp. japonica</name>
    <name type="common">Rice</name>
    <dbReference type="NCBI Taxonomy" id="39947"/>
    <lineage>
        <taxon>Eukaryota</taxon>
        <taxon>Viridiplantae</taxon>
        <taxon>Streptophyta</taxon>
        <taxon>Embryophyta</taxon>
        <taxon>Tracheophyta</taxon>
        <taxon>Spermatophyta</taxon>
        <taxon>Magnoliopsida</taxon>
        <taxon>Liliopsida</taxon>
        <taxon>Poales</taxon>
        <taxon>Poaceae</taxon>
        <taxon>BOP clade</taxon>
        <taxon>Oryzoideae</taxon>
        <taxon>Oryzeae</taxon>
        <taxon>Oryzinae</taxon>
        <taxon>Oryza</taxon>
        <taxon>Oryza sativa</taxon>
    </lineage>
</organism>
<accession>A0A0P0XA46</accession>
<dbReference type="Proteomes" id="UP000000763">
    <property type="component" value="Chromosome 7"/>
</dbReference>
<dbReference type="KEGG" id="dosa:Os07g0650300"/>
<feature type="signal peptide" evidence="1">
    <location>
        <begin position="1"/>
        <end position="25"/>
    </location>
</feature>
<reference evidence="2 3" key="1">
    <citation type="journal article" date="2005" name="Nature">
        <title>The map-based sequence of the rice genome.</title>
        <authorList>
            <consortium name="International rice genome sequencing project (IRGSP)"/>
            <person name="Matsumoto T."/>
            <person name="Wu J."/>
            <person name="Kanamori H."/>
            <person name="Katayose Y."/>
            <person name="Fujisawa M."/>
            <person name="Namiki N."/>
            <person name="Mizuno H."/>
            <person name="Yamamoto K."/>
            <person name="Antonio B.A."/>
            <person name="Baba T."/>
            <person name="Sakata K."/>
            <person name="Nagamura Y."/>
            <person name="Aoki H."/>
            <person name="Arikawa K."/>
            <person name="Arita K."/>
            <person name="Bito T."/>
            <person name="Chiden Y."/>
            <person name="Fujitsuka N."/>
            <person name="Fukunaka R."/>
            <person name="Hamada M."/>
            <person name="Harada C."/>
            <person name="Hayashi A."/>
            <person name="Hijishita S."/>
            <person name="Honda M."/>
            <person name="Hosokawa S."/>
            <person name="Ichikawa Y."/>
            <person name="Idonuma A."/>
            <person name="Iijima M."/>
            <person name="Ikeda M."/>
            <person name="Ikeno M."/>
            <person name="Ito K."/>
            <person name="Ito S."/>
            <person name="Ito T."/>
            <person name="Ito Y."/>
            <person name="Ito Y."/>
            <person name="Iwabuchi A."/>
            <person name="Kamiya K."/>
            <person name="Karasawa W."/>
            <person name="Kurita K."/>
            <person name="Katagiri S."/>
            <person name="Kikuta A."/>
            <person name="Kobayashi H."/>
            <person name="Kobayashi N."/>
            <person name="Machita K."/>
            <person name="Maehara T."/>
            <person name="Masukawa M."/>
            <person name="Mizubayashi T."/>
            <person name="Mukai Y."/>
            <person name="Nagasaki H."/>
            <person name="Nagata Y."/>
            <person name="Naito S."/>
            <person name="Nakashima M."/>
            <person name="Nakama Y."/>
            <person name="Nakamichi Y."/>
            <person name="Nakamura M."/>
            <person name="Meguro A."/>
            <person name="Negishi M."/>
            <person name="Ohta I."/>
            <person name="Ohta T."/>
            <person name="Okamoto M."/>
            <person name="Ono N."/>
            <person name="Saji S."/>
            <person name="Sakaguchi M."/>
            <person name="Sakai K."/>
            <person name="Shibata M."/>
            <person name="Shimokawa T."/>
            <person name="Song J."/>
            <person name="Takazaki Y."/>
            <person name="Terasawa K."/>
            <person name="Tsugane M."/>
            <person name="Tsuji K."/>
            <person name="Ueda S."/>
            <person name="Waki K."/>
            <person name="Yamagata H."/>
            <person name="Yamamoto M."/>
            <person name="Yamamoto S."/>
            <person name="Yamane H."/>
            <person name="Yoshiki S."/>
            <person name="Yoshihara R."/>
            <person name="Yukawa K."/>
            <person name="Zhong H."/>
            <person name="Yano M."/>
            <person name="Yuan Q."/>
            <person name="Ouyang S."/>
            <person name="Liu J."/>
            <person name="Jones K.M."/>
            <person name="Gansberger K."/>
            <person name="Moffat K."/>
            <person name="Hill J."/>
            <person name="Bera J."/>
            <person name="Fadrosh D."/>
            <person name="Jin S."/>
            <person name="Johri S."/>
            <person name="Kim M."/>
            <person name="Overton L."/>
            <person name="Reardon M."/>
            <person name="Tsitrin T."/>
            <person name="Vuong H."/>
            <person name="Weaver B."/>
            <person name="Ciecko A."/>
            <person name="Tallon L."/>
            <person name="Jackson J."/>
            <person name="Pai G."/>
            <person name="Aken S.V."/>
            <person name="Utterback T."/>
            <person name="Reidmuller S."/>
            <person name="Feldblyum T."/>
            <person name="Hsiao J."/>
            <person name="Zismann V."/>
            <person name="Iobst S."/>
            <person name="de Vazeille A.R."/>
            <person name="Buell C.R."/>
            <person name="Ying K."/>
            <person name="Li Y."/>
            <person name="Lu T."/>
            <person name="Huang Y."/>
            <person name="Zhao Q."/>
            <person name="Feng Q."/>
            <person name="Zhang L."/>
            <person name="Zhu J."/>
            <person name="Weng Q."/>
            <person name="Mu J."/>
            <person name="Lu Y."/>
            <person name="Fan D."/>
            <person name="Liu Y."/>
            <person name="Guan J."/>
            <person name="Zhang Y."/>
            <person name="Yu S."/>
            <person name="Liu X."/>
            <person name="Zhang Y."/>
            <person name="Hong G."/>
            <person name="Han B."/>
            <person name="Choisne N."/>
            <person name="Demange N."/>
            <person name="Orjeda G."/>
            <person name="Samain S."/>
            <person name="Cattolico L."/>
            <person name="Pelletier E."/>
            <person name="Couloux A."/>
            <person name="Segurens B."/>
            <person name="Wincker P."/>
            <person name="D'Hont A."/>
            <person name="Scarpelli C."/>
            <person name="Weissenbach J."/>
            <person name="Salanoubat M."/>
            <person name="Quetier F."/>
            <person name="Yu Y."/>
            <person name="Kim H.R."/>
            <person name="Rambo T."/>
            <person name="Currie J."/>
            <person name="Collura K."/>
            <person name="Luo M."/>
            <person name="Yang T."/>
            <person name="Ammiraju J.S.S."/>
            <person name="Engler F."/>
            <person name="Soderlund C."/>
            <person name="Wing R.A."/>
            <person name="Palmer L.E."/>
            <person name="de la Bastide M."/>
            <person name="Spiegel L."/>
            <person name="Nascimento L."/>
            <person name="Zutavern T."/>
            <person name="O'Shaughnessy A."/>
            <person name="Dike S."/>
            <person name="Dedhia N."/>
            <person name="Preston R."/>
            <person name="Balija V."/>
            <person name="McCombie W.R."/>
            <person name="Chow T."/>
            <person name="Chen H."/>
            <person name="Chung M."/>
            <person name="Chen C."/>
            <person name="Shaw J."/>
            <person name="Wu H."/>
            <person name="Hsiao K."/>
            <person name="Chao Y."/>
            <person name="Chu M."/>
            <person name="Cheng C."/>
            <person name="Hour A."/>
            <person name="Lee P."/>
            <person name="Lin S."/>
            <person name="Lin Y."/>
            <person name="Liou J."/>
            <person name="Liu S."/>
            <person name="Hsing Y."/>
            <person name="Raghuvanshi S."/>
            <person name="Mohanty A."/>
            <person name="Bharti A.K."/>
            <person name="Gaur A."/>
            <person name="Gupta V."/>
            <person name="Kumar D."/>
            <person name="Ravi V."/>
            <person name="Vij S."/>
            <person name="Kapur A."/>
            <person name="Khurana P."/>
            <person name="Khurana P."/>
            <person name="Khurana J.P."/>
            <person name="Tyagi A.K."/>
            <person name="Gaikwad K."/>
            <person name="Singh A."/>
            <person name="Dalal V."/>
            <person name="Srivastava S."/>
            <person name="Dixit A."/>
            <person name="Pal A.K."/>
            <person name="Ghazi I.A."/>
            <person name="Yadav M."/>
            <person name="Pandit A."/>
            <person name="Bhargava A."/>
            <person name="Sureshbabu K."/>
            <person name="Batra K."/>
            <person name="Sharma T.R."/>
            <person name="Mohapatra T."/>
            <person name="Singh N.K."/>
            <person name="Messing J."/>
            <person name="Nelson A.B."/>
            <person name="Fuks G."/>
            <person name="Kavchok S."/>
            <person name="Keizer G."/>
            <person name="Linton E."/>
            <person name="Llaca V."/>
            <person name="Song R."/>
            <person name="Tanyolac B."/>
            <person name="Young S."/>
            <person name="Ho-Il K."/>
            <person name="Hahn J.H."/>
            <person name="Sangsakoo G."/>
            <person name="Vanavichit A."/>
            <person name="de Mattos Luiz.A.T."/>
            <person name="Zimmer P.D."/>
            <person name="Malone G."/>
            <person name="Dellagostin O."/>
            <person name="de Oliveira A.C."/>
            <person name="Bevan M."/>
            <person name="Bancroft I."/>
            <person name="Minx P."/>
            <person name="Cordum H."/>
            <person name="Wilson R."/>
            <person name="Cheng Z."/>
            <person name="Jin W."/>
            <person name="Jiang J."/>
            <person name="Leong S.A."/>
            <person name="Iwama H."/>
            <person name="Gojobori T."/>
            <person name="Itoh T."/>
            <person name="Niimura Y."/>
            <person name="Fujii Y."/>
            <person name="Habara T."/>
            <person name="Sakai H."/>
            <person name="Sato Y."/>
            <person name="Wilson G."/>
            <person name="Kumar K."/>
            <person name="McCouch S."/>
            <person name="Juretic N."/>
            <person name="Hoen D."/>
            <person name="Wright S."/>
            <person name="Bruskiewich R."/>
            <person name="Bureau T."/>
            <person name="Miyao A."/>
            <person name="Hirochika H."/>
            <person name="Nishikawa T."/>
            <person name="Kadowaki K."/>
            <person name="Sugiura M."/>
            <person name="Burr B."/>
            <person name="Sasaki T."/>
        </authorList>
    </citation>
    <scope>NUCLEOTIDE SEQUENCE [LARGE SCALE GENOMIC DNA]</scope>
    <source>
        <strain evidence="3">cv. Nipponbare</strain>
    </source>
</reference>
<name>A0A0P0XA46_ORYSJ</name>
<dbReference type="AlphaFoldDB" id="A0A0P0XA46"/>
<evidence type="ECO:0000313" key="3">
    <source>
        <dbReference type="Proteomes" id="UP000000763"/>
    </source>
</evidence>
<evidence type="ECO:0000256" key="1">
    <source>
        <dbReference type="SAM" id="SignalP"/>
    </source>
</evidence>
<gene>
    <name evidence="2" type="ordered locus">Os07g0650300</name>
</gene>
<evidence type="ECO:0000313" key="2">
    <source>
        <dbReference type="EMBL" id="BAF22397.1"/>
    </source>
</evidence>